<keyword evidence="5 8" id="KW-0812">Transmembrane</keyword>
<dbReference type="PANTHER" id="PTHR42929:SF1">
    <property type="entry name" value="INNER MEMBRANE ABC TRANSPORTER PERMEASE PROTEIN YDCU-RELATED"/>
    <property type="match status" value="1"/>
</dbReference>
<evidence type="ECO:0000256" key="7">
    <source>
        <dbReference type="ARBA" id="ARBA00023136"/>
    </source>
</evidence>
<feature type="domain" description="ABC transmembrane type-1" evidence="9">
    <location>
        <begin position="31"/>
        <end position="235"/>
    </location>
</feature>
<keyword evidence="6 8" id="KW-1133">Transmembrane helix</keyword>
<dbReference type="InterPro" id="IPR000515">
    <property type="entry name" value="MetI-like"/>
</dbReference>
<protein>
    <submittedName>
        <fullName evidence="10">ABC transporter permease</fullName>
    </submittedName>
</protein>
<comment type="similarity">
    <text evidence="2">Belongs to the binding-protein-dependent transport system permease family. CysTW subfamily.</text>
</comment>
<evidence type="ECO:0000256" key="5">
    <source>
        <dbReference type="ARBA" id="ARBA00022692"/>
    </source>
</evidence>
<feature type="transmembrane region" description="Helical" evidence="8">
    <location>
        <begin position="214"/>
        <end position="234"/>
    </location>
</feature>
<dbReference type="InterPro" id="IPR035906">
    <property type="entry name" value="MetI-like_sf"/>
</dbReference>
<keyword evidence="7 8" id="KW-0472">Membrane</keyword>
<dbReference type="PANTHER" id="PTHR42929">
    <property type="entry name" value="INNER MEMBRANE ABC TRANSPORTER PERMEASE PROTEIN YDCU-RELATED-RELATED"/>
    <property type="match status" value="1"/>
</dbReference>
<dbReference type="RefSeq" id="WP_315572225.1">
    <property type="nucleotide sequence ID" value="NZ_CP118868.1"/>
</dbReference>
<evidence type="ECO:0000256" key="4">
    <source>
        <dbReference type="ARBA" id="ARBA00022475"/>
    </source>
</evidence>
<dbReference type="CDD" id="cd06261">
    <property type="entry name" value="TM_PBP2"/>
    <property type="match status" value="1"/>
</dbReference>
<evidence type="ECO:0000256" key="2">
    <source>
        <dbReference type="ARBA" id="ARBA00007069"/>
    </source>
</evidence>
<dbReference type="Proteomes" id="UP001220478">
    <property type="component" value="Chromosome"/>
</dbReference>
<evidence type="ECO:0000256" key="1">
    <source>
        <dbReference type="ARBA" id="ARBA00004651"/>
    </source>
</evidence>
<comment type="subcellular location">
    <subcellularLocation>
        <location evidence="1 8">Cell membrane</location>
        <topology evidence="1 8">Multi-pass membrane protein</topology>
    </subcellularLocation>
</comment>
<keyword evidence="4" id="KW-1003">Cell membrane</keyword>
<evidence type="ECO:0000256" key="3">
    <source>
        <dbReference type="ARBA" id="ARBA00022448"/>
    </source>
</evidence>
<evidence type="ECO:0000259" key="9">
    <source>
        <dbReference type="PROSITE" id="PS50928"/>
    </source>
</evidence>
<dbReference type="Pfam" id="PF00528">
    <property type="entry name" value="BPD_transp_1"/>
    <property type="match status" value="1"/>
</dbReference>
<feature type="transmembrane region" description="Helical" evidence="8">
    <location>
        <begin position="111"/>
        <end position="137"/>
    </location>
</feature>
<reference evidence="10 11" key="1">
    <citation type="submission" date="2023-02" db="EMBL/GenBank/DDBJ databases">
        <title>Novel Oscillospiraceae bacterial genomes.</title>
        <authorList>
            <person name="Srinivasan S."/>
            <person name="Austin M.N."/>
            <person name="Fiedler T.L."/>
            <person name="Strenk S.M."/>
            <person name="Agnew K.J."/>
            <person name="Nagana Gowda G.A."/>
            <person name="Raftery D."/>
            <person name="Beamer M.A."/>
            <person name="Achilles S.L."/>
            <person name="Wiesenfeld H.C."/>
            <person name="Fredricks D.N."/>
            <person name="Hillier S.L."/>
        </authorList>
    </citation>
    <scope>NUCLEOTIDE SEQUENCE [LARGE SCALE GENOMIC DNA]</scope>
    <source>
        <strain evidence="10 11">CHIC02 1186E3-8</strain>
    </source>
</reference>
<sequence length="242" mass="27064">MMLYLSFTDSNGVLSLGNFSKFLQISALKPLFNAVKCAFFSTLICLLLGYPLAYLMAKLPVKYRTTACLLVIIPMWMNFLLRTYAWVSILSRQGILNSFLVQLGLAPTDLLYTQAAVILGMVYNFLPFMVLPIYTVLEQNQQCFIDAALDLGANRRQVFLYVILPLSKPGIISGITMVFIPAISTFEITALLGGNKSNLIGNMIEQQFTVVGDWHYGSTISLILMIFILISLLFDKEENQNA</sequence>
<organism evidence="10 11">
    <name type="scientific">Amygdalobacter indicium</name>
    <dbReference type="NCBI Taxonomy" id="3029272"/>
    <lineage>
        <taxon>Bacteria</taxon>
        <taxon>Bacillati</taxon>
        <taxon>Bacillota</taxon>
        <taxon>Clostridia</taxon>
        <taxon>Eubacteriales</taxon>
        <taxon>Oscillospiraceae</taxon>
        <taxon>Amygdalobacter</taxon>
    </lineage>
</organism>
<gene>
    <name evidence="10" type="ORF">PYS61_03205</name>
</gene>
<dbReference type="EMBL" id="CP118868">
    <property type="protein sequence ID" value="WEG36186.1"/>
    <property type="molecule type" value="Genomic_DNA"/>
</dbReference>
<feature type="transmembrane region" description="Helical" evidence="8">
    <location>
        <begin position="69"/>
        <end position="91"/>
    </location>
</feature>
<keyword evidence="3 8" id="KW-0813">Transport</keyword>
<dbReference type="PROSITE" id="PS50928">
    <property type="entry name" value="ABC_TM1"/>
    <property type="match status" value="1"/>
</dbReference>
<name>A0ABY8C6F0_9FIRM</name>
<evidence type="ECO:0000313" key="10">
    <source>
        <dbReference type="EMBL" id="WEG36186.1"/>
    </source>
</evidence>
<keyword evidence="11" id="KW-1185">Reference proteome</keyword>
<accession>A0ABY8C6F0</accession>
<dbReference type="SUPFAM" id="SSF161098">
    <property type="entry name" value="MetI-like"/>
    <property type="match status" value="1"/>
</dbReference>
<dbReference type="Gene3D" id="1.10.3720.10">
    <property type="entry name" value="MetI-like"/>
    <property type="match status" value="1"/>
</dbReference>
<evidence type="ECO:0000256" key="6">
    <source>
        <dbReference type="ARBA" id="ARBA00022989"/>
    </source>
</evidence>
<feature type="transmembrane region" description="Helical" evidence="8">
    <location>
        <begin position="38"/>
        <end position="57"/>
    </location>
</feature>
<feature type="transmembrane region" description="Helical" evidence="8">
    <location>
        <begin position="158"/>
        <end position="183"/>
    </location>
</feature>
<proteinExistence type="inferred from homology"/>
<evidence type="ECO:0000256" key="8">
    <source>
        <dbReference type="RuleBase" id="RU363032"/>
    </source>
</evidence>
<evidence type="ECO:0000313" key="11">
    <source>
        <dbReference type="Proteomes" id="UP001220478"/>
    </source>
</evidence>